<name>A0A0K2UN20_LEPSM</name>
<reference evidence="1" key="1">
    <citation type="submission" date="2014-05" db="EMBL/GenBank/DDBJ databases">
        <authorList>
            <person name="Chronopoulou M."/>
        </authorList>
    </citation>
    <scope>NUCLEOTIDE SEQUENCE</scope>
    <source>
        <tissue evidence="1">Whole organism</tissue>
    </source>
</reference>
<organism evidence="1">
    <name type="scientific">Lepeophtheirus salmonis</name>
    <name type="common">Salmon louse</name>
    <name type="synonym">Caligus salmonis</name>
    <dbReference type="NCBI Taxonomy" id="72036"/>
    <lineage>
        <taxon>Eukaryota</taxon>
        <taxon>Metazoa</taxon>
        <taxon>Ecdysozoa</taxon>
        <taxon>Arthropoda</taxon>
        <taxon>Crustacea</taxon>
        <taxon>Multicrustacea</taxon>
        <taxon>Hexanauplia</taxon>
        <taxon>Copepoda</taxon>
        <taxon>Siphonostomatoida</taxon>
        <taxon>Caligidae</taxon>
        <taxon>Lepeophtheirus</taxon>
    </lineage>
</organism>
<protein>
    <submittedName>
        <fullName evidence="1">Uncharacterized protein</fullName>
    </submittedName>
</protein>
<sequence>MMIEQLELIFPSTYERRYSSSLSASATIWGQNFLSLTLGCHEEKVIFIDLSPGLHSQSFLV</sequence>
<evidence type="ECO:0000313" key="1">
    <source>
        <dbReference type="EMBL" id="CDW39262.1"/>
    </source>
</evidence>
<dbReference type="AlphaFoldDB" id="A0A0K2UN20"/>
<proteinExistence type="predicted"/>
<accession>A0A0K2UN20</accession>
<dbReference type="EMBL" id="HACA01021901">
    <property type="protein sequence ID" value="CDW39262.1"/>
    <property type="molecule type" value="Transcribed_RNA"/>
</dbReference>